<dbReference type="Proteomes" id="UP000216107">
    <property type="component" value="Unassembled WGS sequence"/>
</dbReference>
<evidence type="ECO:0000256" key="1">
    <source>
        <dbReference type="HAMAP-Rule" id="MF_00598"/>
    </source>
</evidence>
<dbReference type="AlphaFoldDB" id="A0A272EYV1"/>
<dbReference type="PANTHER" id="PTHR38692">
    <property type="entry name" value="PROTEIN SMG"/>
    <property type="match status" value="1"/>
</dbReference>
<dbReference type="HAMAP" id="MF_00598">
    <property type="entry name" value="Smg"/>
    <property type="match status" value="1"/>
</dbReference>
<dbReference type="InterPro" id="IPR007456">
    <property type="entry name" value="Smg"/>
</dbReference>
<gene>
    <name evidence="1" type="primary">smg</name>
    <name evidence="2" type="ORF">BGI27_00160</name>
    <name evidence="3" type="ORF">CGU29_00195</name>
</gene>
<comment type="caution">
    <text evidence="3">The sequence shown here is derived from an EMBL/GenBank/DDBJ whole genome shotgun (WGS) entry which is preliminary data.</text>
</comment>
<evidence type="ECO:0000313" key="5">
    <source>
        <dbReference type="Proteomes" id="UP000623509"/>
    </source>
</evidence>
<evidence type="ECO:0000313" key="3">
    <source>
        <dbReference type="EMBL" id="PAS95302.1"/>
    </source>
</evidence>
<evidence type="ECO:0000313" key="4">
    <source>
        <dbReference type="Proteomes" id="UP000216107"/>
    </source>
</evidence>
<accession>A0A272EYV1</accession>
<protein>
    <recommendedName>
        <fullName evidence="1">Protein Smg homolog</fullName>
    </recommendedName>
</protein>
<dbReference type="EMBL" id="MDUX01000001">
    <property type="protein sequence ID" value="KAF7600803.1"/>
    <property type="molecule type" value="Genomic_DNA"/>
</dbReference>
<dbReference type="PANTHER" id="PTHR38692:SF1">
    <property type="entry name" value="PROTEIN SMG"/>
    <property type="match status" value="1"/>
</dbReference>
<keyword evidence="5" id="KW-1185">Reference proteome</keyword>
<reference evidence="2 5" key="1">
    <citation type="submission" date="2016-08" db="EMBL/GenBank/DDBJ databases">
        <title>Candidatus Dactylopiibacterium carminicum genome sequence.</title>
        <authorList>
            <person name="Ramirez-Puebla S.T."/>
            <person name="Ormeno-Orrillo E."/>
            <person name="Vera-Ponce De Leon A."/>
            <person name="Luis L."/>
            <person name="Sanchez-Flores A."/>
            <person name="Monica R."/>
            <person name="Martinez-Romero E."/>
        </authorList>
    </citation>
    <scope>NUCLEOTIDE SEQUENCE [LARGE SCALE GENOMIC DNA]</scope>
    <source>
        <strain evidence="2">END1</strain>
    </source>
</reference>
<dbReference type="OrthoDB" id="5297467at2"/>
<dbReference type="Pfam" id="PF04361">
    <property type="entry name" value="DUF494"/>
    <property type="match status" value="1"/>
</dbReference>
<dbReference type="EMBL" id="NMRN01000001">
    <property type="protein sequence ID" value="PAS95302.1"/>
    <property type="molecule type" value="Genomic_DNA"/>
</dbReference>
<comment type="similarity">
    <text evidence="1">Belongs to the Smg family.</text>
</comment>
<dbReference type="Proteomes" id="UP000623509">
    <property type="component" value="Unassembled WGS sequence"/>
</dbReference>
<evidence type="ECO:0000313" key="2">
    <source>
        <dbReference type="EMBL" id="KAF7600803.1"/>
    </source>
</evidence>
<proteinExistence type="inferred from homology"/>
<sequence length="162" mass="18477">MIDILVYLFETYGYADACPEEPEQLTRKLSAAGFASEDIAEAIDWLRGLRLAARAEGVEQRADKQSMRILSEHEASRLDLASRGFLCFLEHTGVLDQRRRELVIERAMAMPETEVDLSSLKVIVLMVLWQERASVDSLILEELLSDECEEEDAYDRESITLH</sequence>
<dbReference type="RefSeq" id="WP_095522912.1">
    <property type="nucleotide sequence ID" value="NZ_MDUX01000001.1"/>
</dbReference>
<reference evidence="3 4" key="2">
    <citation type="submission" date="2017-07" db="EMBL/GenBank/DDBJ databases">
        <title>Candidatus Dactylopiibacterium carminicum, a nitrogen-fixing symbiont of the cochineal insect Dactylopius coccus and Dactylopius opuntiae (Hemiptera: Coccoidea: Dactylopiidae).</title>
        <authorList>
            <person name="Vera A."/>
        </authorList>
    </citation>
    <scope>NUCLEOTIDE SEQUENCE [LARGE SCALE GENOMIC DNA]</scope>
    <source>
        <strain evidence="3 4">NFDCM</strain>
    </source>
</reference>
<organism evidence="3 4">
    <name type="scientific">Candidatus Dactylopiibacterium carminicum</name>
    <dbReference type="NCBI Taxonomy" id="857335"/>
    <lineage>
        <taxon>Bacteria</taxon>
        <taxon>Pseudomonadati</taxon>
        <taxon>Pseudomonadota</taxon>
        <taxon>Betaproteobacteria</taxon>
        <taxon>Rhodocyclales</taxon>
        <taxon>Rhodocyclaceae</taxon>
        <taxon>Candidatus Dactylopiibacterium</taxon>
    </lineage>
</organism>
<name>A0A272EYV1_9RHOO</name>